<protein>
    <submittedName>
        <fullName evidence="2">Uncharacterized protein</fullName>
    </submittedName>
</protein>
<dbReference type="Proteomes" id="UP000887564">
    <property type="component" value="Unplaced"/>
</dbReference>
<dbReference type="AlphaFoldDB" id="A0A914RAG2"/>
<dbReference type="WBParaSite" id="PEQ_0000366101-mRNA-1">
    <property type="protein sequence ID" value="PEQ_0000366101-mRNA-1"/>
    <property type="gene ID" value="PEQ_0000366101"/>
</dbReference>
<accession>A0A914RAG2</accession>
<name>A0A914RAG2_PAREQ</name>
<proteinExistence type="predicted"/>
<evidence type="ECO:0000313" key="2">
    <source>
        <dbReference type="WBParaSite" id="PEQ_0000366101-mRNA-1"/>
    </source>
</evidence>
<organism evidence="1 2">
    <name type="scientific">Parascaris equorum</name>
    <name type="common">Equine roundworm</name>
    <dbReference type="NCBI Taxonomy" id="6256"/>
    <lineage>
        <taxon>Eukaryota</taxon>
        <taxon>Metazoa</taxon>
        <taxon>Ecdysozoa</taxon>
        <taxon>Nematoda</taxon>
        <taxon>Chromadorea</taxon>
        <taxon>Rhabditida</taxon>
        <taxon>Spirurina</taxon>
        <taxon>Ascaridomorpha</taxon>
        <taxon>Ascaridoidea</taxon>
        <taxon>Ascarididae</taxon>
        <taxon>Parascaris</taxon>
    </lineage>
</organism>
<sequence length="219" mass="24432">MCSTEIVCNLDERRSFIDISFKSLKIVLLHNVSLCPSHPQANSQHHGEHFNNIKTLSGVLKCNEFGGEVAEGFKIKQLLMDLQGDFESSAISAVFKTLETPRRTVASANGVWELDLNKQSTAFKCQSIFVESQVKSLGNAKNLPSRPEISSKYQEDVSNYNSLSFSGRIQLGFIISIQVQANSKATDGQVNDAEHLEHRSLTTESLFRKADGVHRRLLY</sequence>
<reference evidence="2" key="1">
    <citation type="submission" date="2022-11" db="UniProtKB">
        <authorList>
            <consortium name="WormBaseParasite"/>
        </authorList>
    </citation>
    <scope>IDENTIFICATION</scope>
</reference>
<keyword evidence="1" id="KW-1185">Reference proteome</keyword>
<evidence type="ECO:0000313" key="1">
    <source>
        <dbReference type="Proteomes" id="UP000887564"/>
    </source>
</evidence>